<dbReference type="InterPro" id="IPR058124">
    <property type="entry name" value="CpxR-like_REC"/>
</dbReference>
<evidence type="ECO:0000256" key="6">
    <source>
        <dbReference type="ARBA" id="ARBA00023125"/>
    </source>
</evidence>
<dbReference type="CDD" id="cd00383">
    <property type="entry name" value="trans_reg_C"/>
    <property type="match status" value="1"/>
</dbReference>
<proteinExistence type="predicted"/>
<dbReference type="PANTHER" id="PTHR48111:SF39">
    <property type="entry name" value="TRANSCRIPTIONAL REGULATORY PROTEIN CPXR"/>
    <property type="match status" value="1"/>
</dbReference>
<dbReference type="PROSITE" id="PS50110">
    <property type="entry name" value="RESPONSE_REGULATORY"/>
    <property type="match status" value="1"/>
</dbReference>
<sequence>MQNRVLLVEDDEELRSLLARYLTGQGFEVREAENGGDGLALAAEGLTDIVVLDIMLPDMSGLDVLRELRARNHLPVLLLTARGDETDRIVGFEVGADDYIPKPCNPRELVARLQAVLRRVAWDHQADVQADRMFGDLRVEPEQRRVFLRGDPVDLTATEYEVLQVLLAHAGSVVRKTDLMQWALGRRLAAYDRTLDMHISNLRRKLGPEEPSRIETVRGLGYSYRVTDPDTTATTD</sequence>
<reference evidence="13" key="1">
    <citation type="journal article" date="2019" name="Int. J. Syst. Evol. Microbiol.">
        <title>The Global Catalogue of Microorganisms (GCM) 10K type strain sequencing project: providing services to taxonomists for standard genome sequencing and annotation.</title>
        <authorList>
            <consortium name="The Broad Institute Genomics Platform"/>
            <consortium name="The Broad Institute Genome Sequencing Center for Infectious Disease"/>
            <person name="Wu L."/>
            <person name="Ma J."/>
        </authorList>
    </citation>
    <scope>NUCLEOTIDE SEQUENCE [LARGE SCALE GENOMIC DNA]</scope>
    <source>
        <strain evidence="13">CECT 7297</strain>
    </source>
</reference>
<dbReference type="SMART" id="SM00862">
    <property type="entry name" value="Trans_reg_C"/>
    <property type="match status" value="1"/>
</dbReference>
<dbReference type="InterPro" id="IPR001867">
    <property type="entry name" value="OmpR/PhoB-type_DNA-bd"/>
</dbReference>
<keyword evidence="4" id="KW-0902">Two-component regulatory system</keyword>
<evidence type="ECO:0000256" key="4">
    <source>
        <dbReference type="ARBA" id="ARBA00023012"/>
    </source>
</evidence>
<gene>
    <name evidence="12" type="ORF">ACFOZ5_15030</name>
</gene>
<keyword evidence="7" id="KW-0804">Transcription</keyword>
<dbReference type="Pfam" id="PF00072">
    <property type="entry name" value="Response_reg"/>
    <property type="match status" value="1"/>
</dbReference>
<dbReference type="InterPro" id="IPR001789">
    <property type="entry name" value="Sig_transdc_resp-reg_receiver"/>
</dbReference>
<accession>A0ABV8QJ39</accession>
<dbReference type="InterPro" id="IPR011006">
    <property type="entry name" value="CheY-like_superfamily"/>
</dbReference>
<feature type="domain" description="OmpR/PhoB-type" evidence="11">
    <location>
        <begin position="129"/>
        <end position="226"/>
    </location>
</feature>
<feature type="DNA-binding region" description="OmpR/PhoB-type" evidence="9">
    <location>
        <begin position="129"/>
        <end position="226"/>
    </location>
</feature>
<keyword evidence="3 8" id="KW-0597">Phosphoprotein</keyword>
<dbReference type="CDD" id="cd17623">
    <property type="entry name" value="REC_OmpR_CpxR"/>
    <property type="match status" value="1"/>
</dbReference>
<dbReference type="Proteomes" id="UP001595798">
    <property type="component" value="Unassembled WGS sequence"/>
</dbReference>
<evidence type="ECO:0000259" key="11">
    <source>
        <dbReference type="PROSITE" id="PS51755"/>
    </source>
</evidence>
<dbReference type="RefSeq" id="WP_379888750.1">
    <property type="nucleotide sequence ID" value="NZ_JBHSDI010000055.1"/>
</dbReference>
<dbReference type="SMART" id="SM00448">
    <property type="entry name" value="REC"/>
    <property type="match status" value="1"/>
</dbReference>
<evidence type="ECO:0000256" key="1">
    <source>
        <dbReference type="ARBA" id="ARBA00004496"/>
    </source>
</evidence>
<evidence type="ECO:0000256" key="9">
    <source>
        <dbReference type="PROSITE-ProRule" id="PRU01091"/>
    </source>
</evidence>
<dbReference type="InterPro" id="IPR036388">
    <property type="entry name" value="WH-like_DNA-bd_sf"/>
</dbReference>
<dbReference type="Gene3D" id="6.10.250.690">
    <property type="match status" value="1"/>
</dbReference>
<evidence type="ECO:0000256" key="2">
    <source>
        <dbReference type="ARBA" id="ARBA00022490"/>
    </source>
</evidence>
<keyword evidence="2" id="KW-0963">Cytoplasm</keyword>
<dbReference type="InterPro" id="IPR039420">
    <property type="entry name" value="WalR-like"/>
</dbReference>
<dbReference type="PANTHER" id="PTHR48111">
    <property type="entry name" value="REGULATOR OF RPOS"/>
    <property type="match status" value="1"/>
</dbReference>
<evidence type="ECO:0000313" key="12">
    <source>
        <dbReference type="EMBL" id="MFC4260331.1"/>
    </source>
</evidence>
<comment type="caution">
    <text evidence="12">The sequence shown here is derived from an EMBL/GenBank/DDBJ whole genome shotgun (WGS) entry which is preliminary data.</text>
</comment>
<feature type="domain" description="Response regulatory" evidence="10">
    <location>
        <begin position="4"/>
        <end position="117"/>
    </location>
</feature>
<name>A0ABV8QJ39_9GAMM</name>
<evidence type="ECO:0000259" key="10">
    <source>
        <dbReference type="PROSITE" id="PS50110"/>
    </source>
</evidence>
<keyword evidence="5" id="KW-0805">Transcription regulation</keyword>
<evidence type="ECO:0000256" key="8">
    <source>
        <dbReference type="PROSITE-ProRule" id="PRU00169"/>
    </source>
</evidence>
<keyword evidence="13" id="KW-1185">Reference proteome</keyword>
<evidence type="ECO:0000256" key="5">
    <source>
        <dbReference type="ARBA" id="ARBA00023015"/>
    </source>
</evidence>
<feature type="modified residue" description="4-aspartylphosphate" evidence="8">
    <location>
        <position position="53"/>
    </location>
</feature>
<dbReference type="Gene3D" id="3.40.50.2300">
    <property type="match status" value="1"/>
</dbReference>
<dbReference type="SUPFAM" id="SSF52172">
    <property type="entry name" value="CheY-like"/>
    <property type="match status" value="1"/>
</dbReference>
<evidence type="ECO:0000256" key="7">
    <source>
        <dbReference type="ARBA" id="ARBA00023163"/>
    </source>
</evidence>
<evidence type="ECO:0000256" key="3">
    <source>
        <dbReference type="ARBA" id="ARBA00022553"/>
    </source>
</evidence>
<dbReference type="Gene3D" id="1.10.10.10">
    <property type="entry name" value="Winged helix-like DNA-binding domain superfamily/Winged helix DNA-binding domain"/>
    <property type="match status" value="1"/>
</dbReference>
<dbReference type="EMBL" id="JBHSDI010000055">
    <property type="protein sequence ID" value="MFC4260331.1"/>
    <property type="molecule type" value="Genomic_DNA"/>
</dbReference>
<dbReference type="PROSITE" id="PS51755">
    <property type="entry name" value="OMPR_PHOB"/>
    <property type="match status" value="1"/>
</dbReference>
<comment type="subcellular location">
    <subcellularLocation>
        <location evidence="1">Cytoplasm</location>
    </subcellularLocation>
</comment>
<dbReference type="Pfam" id="PF00486">
    <property type="entry name" value="Trans_reg_C"/>
    <property type="match status" value="1"/>
</dbReference>
<evidence type="ECO:0000313" key="13">
    <source>
        <dbReference type="Proteomes" id="UP001595798"/>
    </source>
</evidence>
<protein>
    <submittedName>
        <fullName evidence="12">Response regulator transcription factor</fullName>
    </submittedName>
</protein>
<organism evidence="12 13">
    <name type="scientific">Marinobacter lacisalsi</name>
    <dbReference type="NCBI Taxonomy" id="475979"/>
    <lineage>
        <taxon>Bacteria</taxon>
        <taxon>Pseudomonadati</taxon>
        <taxon>Pseudomonadota</taxon>
        <taxon>Gammaproteobacteria</taxon>
        <taxon>Pseudomonadales</taxon>
        <taxon>Marinobacteraceae</taxon>
        <taxon>Marinobacter</taxon>
    </lineage>
</organism>
<keyword evidence="6 9" id="KW-0238">DNA-binding</keyword>